<feature type="domain" description="Post-SET" evidence="4">
    <location>
        <begin position="109"/>
        <end position="125"/>
    </location>
</feature>
<evidence type="ECO:0000256" key="1">
    <source>
        <dbReference type="ARBA" id="ARBA00022679"/>
    </source>
</evidence>
<name>A0AAU8LR32_9BACT</name>
<evidence type="ECO:0000256" key="2">
    <source>
        <dbReference type="ARBA" id="ARBA00022691"/>
    </source>
</evidence>
<dbReference type="PROSITE" id="PS50280">
    <property type="entry name" value="SET"/>
    <property type="match status" value="1"/>
</dbReference>
<feature type="domain" description="SET" evidence="3">
    <location>
        <begin position="3"/>
        <end position="100"/>
    </location>
</feature>
<evidence type="ECO:0000259" key="4">
    <source>
        <dbReference type="PROSITE" id="PS50868"/>
    </source>
</evidence>
<dbReference type="AlphaFoldDB" id="A0AAU8LR32"/>
<sequence>MNKGFELREIFEKGEGVFATRPFHHNEKVMVGVIEKVLGSNYSHASQIGEHDYVLHAGLVSKVNHSCDPNCGIKVNKTGAHDFVAIKHISINEELTFDYAMRNYSVDHFPKKCMCGAKKCRGEITGWRDLSDKKKREYDGVAAPYLIAMDAKNI</sequence>
<dbReference type="SMART" id="SM00317">
    <property type="entry name" value="SET"/>
    <property type="match status" value="1"/>
</dbReference>
<dbReference type="InterPro" id="IPR001214">
    <property type="entry name" value="SET_dom"/>
</dbReference>
<dbReference type="InterPro" id="IPR003616">
    <property type="entry name" value="Post-SET_dom"/>
</dbReference>
<keyword evidence="1" id="KW-0808">Transferase</keyword>
<dbReference type="InterPro" id="IPR046341">
    <property type="entry name" value="SET_dom_sf"/>
</dbReference>
<protein>
    <submittedName>
        <fullName evidence="5">SET domain-containing protein-lysine N-methyltransferase</fullName>
    </submittedName>
</protein>
<gene>
    <name evidence="5" type="ORF">Q3M24_13315</name>
</gene>
<accession>A0AAU8LR32</accession>
<dbReference type="KEGG" id="eaj:Q3M24_13315"/>
<evidence type="ECO:0000313" key="5">
    <source>
        <dbReference type="EMBL" id="XCN71290.1"/>
    </source>
</evidence>
<reference evidence="5" key="1">
    <citation type="journal article" date="2024" name="Syst. Appl. Microbiol.">
        <title>First single-strain enrichments of Electrothrix cable bacteria, description of E. aestuarii sp. nov. and E. rattekaaiensis sp. nov., and proposal of a cable bacteria taxonomy following the rules of the SeqCode.</title>
        <authorList>
            <person name="Plum-Jensen L.E."/>
            <person name="Schramm A."/>
            <person name="Marshall I.P.G."/>
        </authorList>
    </citation>
    <scope>NUCLEOTIDE SEQUENCE</scope>
    <source>
        <strain evidence="5">Rat1</strain>
    </source>
</reference>
<dbReference type="Pfam" id="PF00856">
    <property type="entry name" value="SET"/>
    <property type="match status" value="1"/>
</dbReference>
<dbReference type="PROSITE" id="PS50868">
    <property type="entry name" value="POST_SET"/>
    <property type="match status" value="1"/>
</dbReference>
<dbReference type="PANTHER" id="PTHR12350">
    <property type="entry name" value="HISTONE-LYSINE N-METHYLTRANSFERASE-RELATED"/>
    <property type="match status" value="1"/>
</dbReference>
<proteinExistence type="predicted"/>
<dbReference type="InterPro" id="IPR053201">
    <property type="entry name" value="Flavunoidine_N-MTase"/>
</dbReference>
<organism evidence="5">
    <name type="scientific">Candidatus Electrothrix aestuarii</name>
    <dbReference type="NCBI Taxonomy" id="3062594"/>
    <lineage>
        <taxon>Bacteria</taxon>
        <taxon>Pseudomonadati</taxon>
        <taxon>Thermodesulfobacteriota</taxon>
        <taxon>Desulfobulbia</taxon>
        <taxon>Desulfobulbales</taxon>
        <taxon>Desulfobulbaceae</taxon>
        <taxon>Candidatus Electrothrix</taxon>
    </lineage>
</organism>
<keyword evidence="2" id="KW-0949">S-adenosyl-L-methionine</keyword>
<dbReference type="EMBL" id="CP159373">
    <property type="protein sequence ID" value="XCN71290.1"/>
    <property type="molecule type" value="Genomic_DNA"/>
</dbReference>
<dbReference type="SUPFAM" id="SSF82199">
    <property type="entry name" value="SET domain"/>
    <property type="match status" value="1"/>
</dbReference>
<evidence type="ECO:0000259" key="3">
    <source>
        <dbReference type="PROSITE" id="PS50280"/>
    </source>
</evidence>
<reference evidence="5" key="2">
    <citation type="submission" date="2024-06" db="EMBL/GenBank/DDBJ databases">
        <authorList>
            <person name="Plum-Jensen L.E."/>
            <person name="Schramm A."/>
            <person name="Marshall I.P.G."/>
        </authorList>
    </citation>
    <scope>NUCLEOTIDE SEQUENCE</scope>
    <source>
        <strain evidence="5">Rat1</strain>
    </source>
</reference>
<dbReference type="GO" id="GO:0016740">
    <property type="term" value="F:transferase activity"/>
    <property type="evidence" value="ECO:0007669"/>
    <property type="project" value="UniProtKB-KW"/>
</dbReference>
<dbReference type="PANTHER" id="PTHR12350:SF19">
    <property type="entry name" value="SET DOMAIN-CONTAINING PROTEIN"/>
    <property type="match status" value="1"/>
</dbReference>
<dbReference type="Gene3D" id="2.170.270.10">
    <property type="entry name" value="SET domain"/>
    <property type="match status" value="1"/>
</dbReference>